<dbReference type="PANTHER" id="PTHR43130:SF3">
    <property type="entry name" value="HTH-TYPE TRANSCRIPTIONAL REGULATOR RV1931C"/>
    <property type="match status" value="1"/>
</dbReference>
<dbReference type="InterPro" id="IPR029062">
    <property type="entry name" value="Class_I_gatase-like"/>
</dbReference>
<dbReference type="Gene3D" id="1.10.10.60">
    <property type="entry name" value="Homeodomain-like"/>
    <property type="match status" value="2"/>
</dbReference>
<comment type="caution">
    <text evidence="4">The sequence shown here is derived from an EMBL/GenBank/DDBJ whole genome shotgun (WGS) entry which is preliminary data.</text>
</comment>
<dbReference type="Gene3D" id="3.40.50.880">
    <property type="match status" value="1"/>
</dbReference>
<feature type="domain" description="HTH araC/xylS-type" evidence="3">
    <location>
        <begin position="241"/>
        <end position="339"/>
    </location>
</feature>
<dbReference type="InterPro" id="IPR052158">
    <property type="entry name" value="INH-QAR"/>
</dbReference>
<keyword evidence="1" id="KW-0805">Transcription regulation</keyword>
<dbReference type="InterPro" id="IPR018060">
    <property type="entry name" value="HTH_AraC"/>
</dbReference>
<dbReference type="InterPro" id="IPR009057">
    <property type="entry name" value="Homeodomain-like_sf"/>
</dbReference>
<evidence type="ECO:0000313" key="4">
    <source>
        <dbReference type="EMBL" id="PKR54447.1"/>
    </source>
</evidence>
<sequence length="353" mass="37670">MTRKPARQNPHSQKRTIACYAFDGVMSLDITGPLQVFASANTELVRQGNQPAYDIVVFAEKAGPVQTSAGIRLHADIARADINAVGIDTILVPGGEGIDVVCRNAGILAWFEAAAGPCGRLGSVCSGALLLAAAGLLDGRLATTHWSRCDEMRVNYPMIGLVENRLHTYDPTGLDGDGHIFTSAGVTAGIDLALALLEDDFGRALALAVARRLVMFLKRPGGQAQFSAYLTPAIGASAQLAELLEWLPANLQADLSLEAMAERAGMSPRTFSRVFTRDLGLSPARYVERMRVEAARGLLQGGDISINRVARLCGFGHPETMRRAFHRHLSISPQDYAERFGATLFAGASAPTG</sequence>
<dbReference type="EMBL" id="NWTK01000005">
    <property type="protein sequence ID" value="PKR54447.1"/>
    <property type="molecule type" value="Genomic_DNA"/>
</dbReference>
<dbReference type="Pfam" id="PF12833">
    <property type="entry name" value="HTH_18"/>
    <property type="match status" value="1"/>
</dbReference>
<dbReference type="SUPFAM" id="SSF52317">
    <property type="entry name" value="Class I glutamine amidotransferase-like"/>
    <property type="match status" value="1"/>
</dbReference>
<evidence type="ECO:0000256" key="2">
    <source>
        <dbReference type="ARBA" id="ARBA00023163"/>
    </source>
</evidence>
<organism evidence="4 5">
    <name type="scientific">Thalassospira marina</name>
    <dbReference type="NCBI Taxonomy" id="2048283"/>
    <lineage>
        <taxon>Bacteria</taxon>
        <taxon>Pseudomonadati</taxon>
        <taxon>Pseudomonadota</taxon>
        <taxon>Alphaproteobacteria</taxon>
        <taxon>Rhodospirillales</taxon>
        <taxon>Thalassospiraceae</taxon>
        <taxon>Thalassospira</taxon>
    </lineage>
</organism>
<dbReference type="GO" id="GO:0043565">
    <property type="term" value="F:sequence-specific DNA binding"/>
    <property type="evidence" value="ECO:0007669"/>
    <property type="project" value="InterPro"/>
</dbReference>
<evidence type="ECO:0000259" key="3">
    <source>
        <dbReference type="PROSITE" id="PS01124"/>
    </source>
</evidence>
<protein>
    <submittedName>
        <fullName evidence="4">AraC family transcriptional regulator</fullName>
    </submittedName>
</protein>
<dbReference type="Proteomes" id="UP000233597">
    <property type="component" value="Unassembled WGS sequence"/>
</dbReference>
<dbReference type="CDD" id="cd03137">
    <property type="entry name" value="GATase1_AraC_1"/>
    <property type="match status" value="1"/>
</dbReference>
<gene>
    <name evidence="4" type="ORF">COO20_09975</name>
</gene>
<dbReference type="GO" id="GO:0003700">
    <property type="term" value="F:DNA-binding transcription factor activity"/>
    <property type="evidence" value="ECO:0007669"/>
    <property type="project" value="InterPro"/>
</dbReference>
<dbReference type="AlphaFoldDB" id="A0A2N3KV79"/>
<name>A0A2N3KV79_9PROT</name>
<proteinExistence type="predicted"/>
<dbReference type="Pfam" id="PF01965">
    <property type="entry name" value="DJ-1_PfpI"/>
    <property type="match status" value="1"/>
</dbReference>
<dbReference type="OrthoDB" id="9793422at2"/>
<dbReference type="RefSeq" id="WP_101266076.1">
    <property type="nucleotide sequence ID" value="NZ_NWTK01000005.1"/>
</dbReference>
<dbReference type="SUPFAM" id="SSF46689">
    <property type="entry name" value="Homeodomain-like"/>
    <property type="match status" value="2"/>
</dbReference>
<keyword evidence="2" id="KW-0804">Transcription</keyword>
<evidence type="ECO:0000256" key="1">
    <source>
        <dbReference type="ARBA" id="ARBA00023015"/>
    </source>
</evidence>
<accession>A0A2N3KV79</accession>
<reference evidence="4 5" key="1">
    <citation type="submission" date="2017-09" db="EMBL/GenBank/DDBJ databases">
        <title>Biodiversity and function of Thalassospira species in the particle-attached aromatic-hydrocarbon-degrading consortia from the surface seawater of the South China Sea.</title>
        <authorList>
            <person name="Dong C."/>
            <person name="Liu R."/>
            <person name="Shao Z."/>
        </authorList>
    </citation>
    <scope>NUCLEOTIDE SEQUENCE [LARGE SCALE GENOMIC DNA]</scope>
    <source>
        <strain evidence="4 5">CSC1P2</strain>
    </source>
</reference>
<dbReference type="PROSITE" id="PS01124">
    <property type="entry name" value="HTH_ARAC_FAMILY_2"/>
    <property type="match status" value="1"/>
</dbReference>
<evidence type="ECO:0000313" key="5">
    <source>
        <dbReference type="Proteomes" id="UP000233597"/>
    </source>
</evidence>
<dbReference type="SMART" id="SM00342">
    <property type="entry name" value="HTH_ARAC"/>
    <property type="match status" value="1"/>
</dbReference>
<dbReference type="PANTHER" id="PTHR43130">
    <property type="entry name" value="ARAC-FAMILY TRANSCRIPTIONAL REGULATOR"/>
    <property type="match status" value="1"/>
</dbReference>
<dbReference type="InterPro" id="IPR002818">
    <property type="entry name" value="DJ-1/PfpI"/>
</dbReference>